<evidence type="ECO:0000313" key="14">
    <source>
        <dbReference type="Proteomes" id="UP000325577"/>
    </source>
</evidence>
<dbReference type="SUPFAM" id="SSF103612">
    <property type="entry name" value="SBT domain"/>
    <property type="match status" value="1"/>
</dbReference>
<evidence type="ECO:0000256" key="8">
    <source>
        <dbReference type="ARBA" id="ARBA00023242"/>
    </source>
</evidence>
<evidence type="ECO:0000256" key="11">
    <source>
        <dbReference type="SAM" id="MobiDB-lite"/>
    </source>
</evidence>
<keyword evidence="3 10" id="KW-0863">Zinc-finger</keyword>
<organism evidence="13 14">
    <name type="scientific">Nyssa sinensis</name>
    <dbReference type="NCBI Taxonomy" id="561372"/>
    <lineage>
        <taxon>Eukaryota</taxon>
        <taxon>Viridiplantae</taxon>
        <taxon>Streptophyta</taxon>
        <taxon>Embryophyta</taxon>
        <taxon>Tracheophyta</taxon>
        <taxon>Spermatophyta</taxon>
        <taxon>Magnoliopsida</taxon>
        <taxon>eudicotyledons</taxon>
        <taxon>Gunneridae</taxon>
        <taxon>Pentapetalae</taxon>
        <taxon>asterids</taxon>
        <taxon>Cornales</taxon>
        <taxon>Nyssaceae</taxon>
        <taxon>Nyssa</taxon>
    </lineage>
</organism>
<sequence>MDDTMKQFQDYLVEVEYEAENLLLARHQLVENDRVRNANREALTALRKRARTTRTSVPSPFESIMKEIEGPESRPLVKELCATCGNHDSKEKTWMMFPGTDVFTRIPFHAAHTILEKEQTQLDYEGNKLQSYVKEKTFWISERGVLADKISPGVLRSMVTLTDKPKEQRELERDRERESERERAKQLYDLAELGRSVGFQYCIIYFYQRVLEKSIKQSEFVCVGGYIHYCCATKLKQCWTTNGATHHRSCSLAMNPPKIPTKAEQIFDHYTQAFNETLVNPNGFSQNHQHFHQPQAHAQNHNHLHSLYDPRAYASYPPPSPAMLSLESLSGATTGPSGFMVVPKNEPSVGIDFTTRIGLNLGGRTYFSSEDDFVNRLYRRSRPVEPGSINSPRCQAEGCNADLTHSKHYHRRHKVCEFHSKAATVIAAGLTQRFCQQCSRFHLLSEFDNGKRSCRKRLADHNRRRRKSQQPNQELHHHKTQHENAPNSSSENLERSPPDSGAHSSPSVTVAISPPRMSLDSFRQRSYQAAATTSSTLTSSLFFSNG</sequence>
<dbReference type="InterPro" id="IPR004333">
    <property type="entry name" value="SBP_dom"/>
</dbReference>
<comment type="subcellular location">
    <subcellularLocation>
        <location evidence="1">Nucleus</location>
    </subcellularLocation>
</comment>
<keyword evidence="7" id="KW-0804">Transcription</keyword>
<name>A0A5J4ZRX1_9ASTE</name>
<dbReference type="FunFam" id="4.10.1100.10:FF:000001">
    <property type="entry name" value="Squamosa promoter-binding-like protein 14"/>
    <property type="match status" value="1"/>
</dbReference>
<dbReference type="Gene3D" id="4.10.1100.10">
    <property type="entry name" value="Transcription factor, SBP-box domain"/>
    <property type="match status" value="1"/>
</dbReference>
<feature type="region of interest" description="Disordered" evidence="11">
    <location>
        <begin position="460"/>
        <end position="512"/>
    </location>
</feature>
<keyword evidence="4" id="KW-0862">Zinc</keyword>
<keyword evidence="2" id="KW-0479">Metal-binding</keyword>
<dbReference type="EMBL" id="CM018049">
    <property type="protein sequence ID" value="KAA8520468.1"/>
    <property type="molecule type" value="Genomic_DNA"/>
</dbReference>
<accession>A0A5J4ZRX1</accession>
<keyword evidence="6" id="KW-0238">DNA-binding</keyword>
<reference evidence="13 14" key="1">
    <citation type="submission" date="2019-09" db="EMBL/GenBank/DDBJ databases">
        <title>A chromosome-level genome assembly of the Chinese tupelo Nyssa sinensis.</title>
        <authorList>
            <person name="Yang X."/>
            <person name="Kang M."/>
            <person name="Yang Y."/>
            <person name="Xiong H."/>
            <person name="Wang M."/>
            <person name="Zhang Z."/>
            <person name="Wang Z."/>
            <person name="Wu H."/>
            <person name="Ma T."/>
            <person name="Liu J."/>
            <person name="Xi Z."/>
        </authorList>
    </citation>
    <scope>NUCLEOTIDE SEQUENCE [LARGE SCALE GENOMIC DNA]</scope>
    <source>
        <strain evidence="13">J267</strain>
        <tissue evidence="13">Leaf</tissue>
    </source>
</reference>
<dbReference type="Pfam" id="PF03110">
    <property type="entry name" value="SBP"/>
    <property type="match status" value="1"/>
</dbReference>
<dbReference type="OrthoDB" id="514967at2759"/>
<dbReference type="InterPro" id="IPR044817">
    <property type="entry name" value="SBP-like"/>
</dbReference>
<proteinExistence type="predicted"/>
<evidence type="ECO:0000256" key="3">
    <source>
        <dbReference type="ARBA" id="ARBA00022771"/>
    </source>
</evidence>
<evidence type="ECO:0000256" key="1">
    <source>
        <dbReference type="ARBA" id="ARBA00004123"/>
    </source>
</evidence>
<dbReference type="InterPro" id="IPR036893">
    <property type="entry name" value="SBP_sf"/>
</dbReference>
<evidence type="ECO:0000256" key="10">
    <source>
        <dbReference type="PROSITE-ProRule" id="PRU00470"/>
    </source>
</evidence>
<dbReference type="GO" id="GO:0005634">
    <property type="term" value="C:nucleus"/>
    <property type="evidence" value="ECO:0007669"/>
    <property type="project" value="UniProtKB-SubCell"/>
</dbReference>
<gene>
    <name evidence="13" type="ORF">F0562_014724</name>
</gene>
<dbReference type="PROSITE" id="PS51141">
    <property type="entry name" value="ZF_SBP"/>
    <property type="match status" value="1"/>
</dbReference>
<evidence type="ECO:0000259" key="12">
    <source>
        <dbReference type="PROSITE" id="PS51141"/>
    </source>
</evidence>
<evidence type="ECO:0000313" key="13">
    <source>
        <dbReference type="EMBL" id="KAA8520468.1"/>
    </source>
</evidence>
<evidence type="ECO:0000256" key="4">
    <source>
        <dbReference type="ARBA" id="ARBA00022833"/>
    </source>
</evidence>
<keyword evidence="14" id="KW-1185">Reference proteome</keyword>
<dbReference type="PANTHER" id="PTHR31251:SF169">
    <property type="entry name" value="SQUAMOSA PROMOTER-BINDING-LIKE PROTEIN 8"/>
    <property type="match status" value="1"/>
</dbReference>
<comment type="function">
    <text evidence="9">Probable transcriptional factor. Binds to the promoter of the SQUAMOSA gene.</text>
</comment>
<dbReference type="CDD" id="cd22860">
    <property type="entry name" value="PDRG1"/>
    <property type="match status" value="1"/>
</dbReference>
<feature type="domain" description="SBP-type" evidence="12">
    <location>
        <begin position="391"/>
        <end position="468"/>
    </location>
</feature>
<dbReference type="GO" id="GO:0003677">
    <property type="term" value="F:DNA binding"/>
    <property type="evidence" value="ECO:0007669"/>
    <property type="project" value="UniProtKB-KW"/>
</dbReference>
<dbReference type="Proteomes" id="UP000325577">
    <property type="component" value="Linkage Group LG6"/>
</dbReference>
<dbReference type="PANTHER" id="PTHR31251">
    <property type="entry name" value="SQUAMOSA PROMOTER-BINDING-LIKE PROTEIN 4"/>
    <property type="match status" value="1"/>
</dbReference>
<evidence type="ECO:0000256" key="2">
    <source>
        <dbReference type="ARBA" id="ARBA00022723"/>
    </source>
</evidence>
<dbReference type="AlphaFoldDB" id="A0A5J4ZRX1"/>
<keyword evidence="8" id="KW-0539">Nucleus</keyword>
<dbReference type="GO" id="GO:0008270">
    <property type="term" value="F:zinc ion binding"/>
    <property type="evidence" value="ECO:0007669"/>
    <property type="project" value="UniProtKB-KW"/>
</dbReference>
<evidence type="ECO:0000256" key="6">
    <source>
        <dbReference type="ARBA" id="ARBA00023125"/>
    </source>
</evidence>
<protein>
    <recommendedName>
        <fullName evidence="12">SBP-type domain-containing protein</fullName>
    </recommendedName>
</protein>
<evidence type="ECO:0000256" key="5">
    <source>
        <dbReference type="ARBA" id="ARBA00023015"/>
    </source>
</evidence>
<keyword evidence="5" id="KW-0805">Transcription regulation</keyword>
<evidence type="ECO:0000256" key="7">
    <source>
        <dbReference type="ARBA" id="ARBA00023163"/>
    </source>
</evidence>
<evidence type="ECO:0000256" key="9">
    <source>
        <dbReference type="ARBA" id="ARBA00056472"/>
    </source>
</evidence>